<evidence type="ECO:0000259" key="2">
    <source>
        <dbReference type="Pfam" id="PF05424"/>
    </source>
</evidence>
<feature type="non-terminal residue" evidence="5">
    <location>
        <position position="394"/>
    </location>
</feature>
<evidence type="ECO:0000313" key="5">
    <source>
        <dbReference type="EMBL" id="EUT67471.1"/>
    </source>
</evidence>
<dbReference type="InterPro" id="IPR054595">
    <property type="entry name" value="DBL_C"/>
</dbReference>
<feature type="compositionally biased region" description="Polar residues" evidence="1">
    <location>
        <begin position="55"/>
        <end position="65"/>
    </location>
</feature>
<protein>
    <submittedName>
        <fullName evidence="5">Uncharacterized protein</fullName>
    </submittedName>
</protein>
<proteinExistence type="predicted"/>
<reference evidence="5" key="1">
    <citation type="submission" date="2013-02" db="EMBL/GenBank/DDBJ databases">
        <title>The Genome Sequence of Plasmodium falciparum Santa Lucia.</title>
        <authorList>
            <consortium name="The Broad Institute Genome Sequencing Platform"/>
            <consortium name="The Broad Institute Genome Sequencing Center for Infectious Disease"/>
            <person name="Neafsey D."/>
            <person name="Cheeseman I."/>
            <person name="Volkman S."/>
            <person name="Adams J."/>
            <person name="Walker B."/>
            <person name="Young S.K."/>
            <person name="Zeng Q."/>
            <person name="Gargeya S."/>
            <person name="Fitzgerald M."/>
            <person name="Haas B."/>
            <person name="Abouelleil A."/>
            <person name="Alvarado L."/>
            <person name="Arachchi H.M."/>
            <person name="Berlin A.M."/>
            <person name="Chapman S.B."/>
            <person name="Dewar J."/>
            <person name="Goldberg J."/>
            <person name="Griggs A."/>
            <person name="Gujja S."/>
            <person name="Hansen M."/>
            <person name="Howarth C."/>
            <person name="Imamovic A."/>
            <person name="Larimer J."/>
            <person name="McCowan C."/>
            <person name="Murphy C."/>
            <person name="Neiman D."/>
            <person name="Pearson M."/>
            <person name="Priest M."/>
            <person name="Roberts A."/>
            <person name="Saif S."/>
            <person name="Shea T."/>
            <person name="Sisk P."/>
            <person name="Sykes S."/>
            <person name="Wortman J."/>
            <person name="Nusbaum C."/>
            <person name="Birren B."/>
        </authorList>
    </citation>
    <scope>NUCLEOTIDE SEQUENCE [LARGE SCALE GENOMIC DNA]</scope>
    <source>
        <strain evidence="5">Santa Lucia</strain>
    </source>
</reference>
<feature type="region of interest" description="Disordered" evidence="1">
    <location>
        <begin position="1"/>
        <end position="23"/>
    </location>
</feature>
<evidence type="ECO:0000259" key="4">
    <source>
        <dbReference type="Pfam" id="PF22672"/>
    </source>
</evidence>
<dbReference type="GO" id="GO:0016020">
    <property type="term" value="C:membrane"/>
    <property type="evidence" value="ECO:0007669"/>
    <property type="project" value="InterPro"/>
</dbReference>
<dbReference type="GO" id="GO:0046789">
    <property type="term" value="F:host cell surface receptor binding"/>
    <property type="evidence" value="ECO:0007669"/>
    <property type="project" value="InterPro"/>
</dbReference>
<dbReference type="Pfam" id="PF22672">
    <property type="entry name" value="DBL_C"/>
    <property type="match status" value="1"/>
</dbReference>
<sequence length="394" mass="45425">MGGGSGGGGSSQEQDESAKHMFDRIGKEVHDKVKGEAETYKEALKGDLSKATYPNDRNSTGSTPQDPCKLDYQYHTNVTSGFGREYPCRGKDTVRFSDTQGSECDDRKIRDSEKKSNYGACAPYRRLHLCDRNLENINDYSKINNTHNLLLEVSLAAKHEGEMITGYYPIYQTKYKDSPSEMCTMLARSFADIGDIIRGKDLYRGNNKENKQREKLEKNLKDIFGDIYNELTRGKQNGQALQARYKKDDDNYYQLREDWWTANRATVWKAITCGTHEGDTYFRPTCSDNRGPSQAHHYCRCNDDQPNADKPNTDPPTYFDYVPQFLRWFEEWAEDFCRKRKHKLQNAIKICRGENGADRYCDLNGYDCTRTAKGENKRFSNDECYKCSLPCDHF</sequence>
<dbReference type="InterPro" id="IPR029210">
    <property type="entry name" value="PfEMP1_NTS"/>
</dbReference>
<accession>W7FNA2</accession>
<dbReference type="Gene3D" id="1.20.1310.20">
    <property type="entry name" value="Duffy-antigen binding domain"/>
    <property type="match status" value="1"/>
</dbReference>
<evidence type="ECO:0000259" key="3">
    <source>
        <dbReference type="Pfam" id="PF15447"/>
    </source>
</evidence>
<dbReference type="Proteomes" id="UP000030666">
    <property type="component" value="Unassembled WGS sequence"/>
</dbReference>
<gene>
    <name evidence="5" type="ORF">PFAG_06109</name>
</gene>
<feature type="domain" description="Plasmodium falciparum erythrocyte membrane protein-1 N-terminal segment" evidence="3">
    <location>
        <begin position="17"/>
        <end position="52"/>
    </location>
</feature>
<feature type="region of interest" description="Disordered" evidence="1">
    <location>
        <begin position="43"/>
        <end position="68"/>
    </location>
</feature>
<organism evidence="5">
    <name type="scientific">Plasmodium falciparum Santa Lucia</name>
    <dbReference type="NCBI Taxonomy" id="478859"/>
    <lineage>
        <taxon>Eukaryota</taxon>
        <taxon>Sar</taxon>
        <taxon>Alveolata</taxon>
        <taxon>Apicomplexa</taxon>
        <taxon>Aconoidasida</taxon>
        <taxon>Haemosporida</taxon>
        <taxon>Plasmodiidae</taxon>
        <taxon>Plasmodium</taxon>
        <taxon>Plasmodium (Laverania)</taxon>
    </lineage>
</organism>
<evidence type="ECO:0000256" key="1">
    <source>
        <dbReference type="SAM" id="MobiDB-lite"/>
    </source>
</evidence>
<feature type="compositionally biased region" description="Gly residues" evidence="1">
    <location>
        <begin position="1"/>
        <end position="10"/>
    </location>
</feature>
<dbReference type="InterPro" id="IPR008602">
    <property type="entry name" value="Duffy-antigen-binding"/>
</dbReference>
<dbReference type="Gene3D" id="1.20.58.830">
    <property type="match status" value="1"/>
</dbReference>
<feature type="domain" description="Duffy-antigen binding" evidence="2">
    <location>
        <begin position="119"/>
        <end position="327"/>
    </location>
</feature>
<dbReference type="SUPFAM" id="SSF140924">
    <property type="entry name" value="Duffy binding domain-like"/>
    <property type="match status" value="1"/>
</dbReference>
<feature type="domain" description="Duffy-binding-like" evidence="4">
    <location>
        <begin position="331"/>
        <end position="394"/>
    </location>
</feature>
<name>W7FNA2_PLAFA</name>
<dbReference type="EMBL" id="KI928877">
    <property type="protein sequence ID" value="EUT67471.1"/>
    <property type="molecule type" value="Genomic_DNA"/>
</dbReference>
<dbReference type="FunFam" id="1.20.1310.20:FF:000001">
    <property type="entry name" value="Erythrocyte membrane protein 1, PfEMP1"/>
    <property type="match status" value="1"/>
</dbReference>
<dbReference type="Pfam" id="PF05424">
    <property type="entry name" value="Duffy_binding"/>
    <property type="match status" value="1"/>
</dbReference>
<dbReference type="Pfam" id="PF15447">
    <property type="entry name" value="NTS"/>
    <property type="match status" value="1"/>
</dbReference>
<dbReference type="AlphaFoldDB" id="W7FNA2"/>
<dbReference type="InterPro" id="IPR042202">
    <property type="entry name" value="Duffy-ag-bd_sf"/>
</dbReference>